<feature type="binding site" evidence="4">
    <location>
        <position position="133"/>
    </location>
    <ligand>
        <name>substrate</name>
    </ligand>
</feature>
<feature type="binding site" evidence="4">
    <location>
        <position position="382"/>
    </location>
    <ligand>
        <name>substrate</name>
    </ligand>
</feature>
<dbReference type="Pfam" id="PF07470">
    <property type="entry name" value="Glyco_hydro_88"/>
    <property type="match status" value="1"/>
</dbReference>
<evidence type="ECO:0000313" key="6">
    <source>
        <dbReference type="EMBL" id="MBB4034427.1"/>
    </source>
</evidence>
<name>A0A840CEL4_9BACT</name>
<dbReference type="InterPro" id="IPR008928">
    <property type="entry name" value="6-hairpin_glycosidase_sf"/>
</dbReference>
<proteinExistence type="inferred from homology"/>
<dbReference type="InterPro" id="IPR052369">
    <property type="entry name" value="UG_Glycosaminoglycan_Hydrolase"/>
</dbReference>
<dbReference type="InterPro" id="IPR012341">
    <property type="entry name" value="6hp_glycosidase-like_sf"/>
</dbReference>
<feature type="binding site" evidence="4">
    <location>
        <position position="253"/>
    </location>
    <ligand>
        <name>substrate</name>
    </ligand>
</feature>
<dbReference type="SUPFAM" id="SSF48208">
    <property type="entry name" value="Six-hairpin glycosidases"/>
    <property type="match status" value="1"/>
</dbReference>
<feature type="region of interest" description="Disordered" evidence="5">
    <location>
        <begin position="52"/>
        <end position="74"/>
    </location>
</feature>
<sequence>MSKLFILITSFIIILVSCKSKKTEKTDIVQSDFNFASAQLSYAMVEVDKGITEEPEESKEKREKRGHSPLVSPRSIDENGKLILVPSRDWTSGFFPGELWYIYEYTKDPKWEEAARKYTAPVEREKTNGGTHDMGFKVYCSFGNGYRLTNDESYKKILLESAYTLITRYRPGAKIIRSWDHSKDKWETPVIIDNMMNLELLFWAFKESNDSTFYNIAVNHATTTMKNHFREDYSSYHVIDYDTITGNVLKKNTHQGYSHESAWSRGQAWAVYGYTMCYRETKKTEYLEQAKHVANYIFTHPNLPKDLIPYWDFDAPEIPNEPRDVSAATVTASALYELSLYDADNAAKYKEWADTILENLSNNYLAKAGEDFGFLLLHSTGSKPGKLEVDVPLSYADYYFLEALLRKKKLEETGKLF</sequence>
<keyword evidence="1" id="KW-0378">Hydrolase</keyword>
<dbReference type="AlphaFoldDB" id="A0A840CEL4"/>
<comment type="caution">
    <text evidence="6">The sequence shown here is derived from an EMBL/GenBank/DDBJ whole genome shotgun (WGS) entry which is preliminary data.</text>
</comment>
<dbReference type="RefSeq" id="WP_183305362.1">
    <property type="nucleotide sequence ID" value="NZ_JACIEP010000001.1"/>
</dbReference>
<evidence type="ECO:0000256" key="4">
    <source>
        <dbReference type="PIRSR" id="PIRSR610905-2"/>
    </source>
</evidence>
<dbReference type="PANTHER" id="PTHR36845:SF1">
    <property type="entry name" value="HYDROLASE, PUTATIVE (AFU_ORTHOLOGUE AFUA_7G05090)-RELATED"/>
    <property type="match status" value="1"/>
</dbReference>
<evidence type="ECO:0008006" key="8">
    <source>
        <dbReference type="Google" id="ProtNLM"/>
    </source>
</evidence>
<evidence type="ECO:0000256" key="5">
    <source>
        <dbReference type="SAM" id="MobiDB-lite"/>
    </source>
</evidence>
<protein>
    <recommendedName>
        <fullName evidence="8">Glucuronyl hydrolase</fullName>
    </recommendedName>
</protein>
<dbReference type="GO" id="GO:0000272">
    <property type="term" value="P:polysaccharide catabolic process"/>
    <property type="evidence" value="ECO:0007669"/>
    <property type="project" value="TreeGrafter"/>
</dbReference>
<feature type="compositionally biased region" description="Basic and acidic residues" evidence="5">
    <location>
        <begin position="52"/>
        <end position="63"/>
    </location>
</feature>
<evidence type="ECO:0000313" key="7">
    <source>
        <dbReference type="Proteomes" id="UP000555103"/>
    </source>
</evidence>
<reference evidence="6 7" key="1">
    <citation type="submission" date="2020-08" db="EMBL/GenBank/DDBJ databases">
        <title>Genomic Encyclopedia of Type Strains, Phase IV (KMG-IV): sequencing the most valuable type-strain genomes for metagenomic binning, comparative biology and taxonomic classification.</title>
        <authorList>
            <person name="Goeker M."/>
        </authorList>
    </citation>
    <scope>NUCLEOTIDE SEQUENCE [LARGE SCALE GENOMIC DNA]</scope>
    <source>
        <strain evidence="6 7">DSM 104969</strain>
    </source>
</reference>
<feature type="binding site" evidence="4">
    <location>
        <position position="265"/>
    </location>
    <ligand>
        <name>substrate</name>
    </ligand>
</feature>
<dbReference type="InterPro" id="IPR010905">
    <property type="entry name" value="Glyco_hydro_88"/>
</dbReference>
<dbReference type="Gene3D" id="1.50.10.10">
    <property type="match status" value="1"/>
</dbReference>
<feature type="binding site" evidence="4">
    <location>
        <position position="269"/>
    </location>
    <ligand>
        <name>substrate</name>
    </ligand>
</feature>
<gene>
    <name evidence="6" type="ORF">GGR21_000312</name>
</gene>
<keyword evidence="7" id="KW-1185">Reference proteome</keyword>
<dbReference type="EMBL" id="JACIEP010000001">
    <property type="protein sequence ID" value="MBB4034427.1"/>
    <property type="molecule type" value="Genomic_DNA"/>
</dbReference>
<dbReference type="PROSITE" id="PS51257">
    <property type="entry name" value="PROKAR_LIPOPROTEIN"/>
    <property type="match status" value="1"/>
</dbReference>
<organism evidence="6 7">
    <name type="scientific">Dysgonomonas hofstadii</name>
    <dbReference type="NCBI Taxonomy" id="637886"/>
    <lineage>
        <taxon>Bacteria</taxon>
        <taxon>Pseudomonadati</taxon>
        <taxon>Bacteroidota</taxon>
        <taxon>Bacteroidia</taxon>
        <taxon>Bacteroidales</taxon>
        <taxon>Dysgonomonadaceae</taxon>
        <taxon>Dysgonomonas</taxon>
    </lineage>
</organism>
<accession>A0A840CEL4</accession>
<dbReference type="GO" id="GO:0052757">
    <property type="term" value="F:chondroitin hydrolase activity"/>
    <property type="evidence" value="ECO:0007669"/>
    <property type="project" value="TreeGrafter"/>
</dbReference>
<evidence type="ECO:0000256" key="3">
    <source>
        <dbReference type="PIRSR" id="PIRSR610905-1"/>
    </source>
</evidence>
<evidence type="ECO:0000256" key="2">
    <source>
        <dbReference type="ARBA" id="ARBA00038358"/>
    </source>
</evidence>
<comment type="similarity">
    <text evidence="2">Belongs to the glycosyl hydrolase 88 family.</text>
</comment>
<dbReference type="PANTHER" id="PTHR36845">
    <property type="entry name" value="HYDROLASE, PUTATIVE (AFU_ORTHOLOGUE AFUA_7G05090)-RELATED"/>
    <property type="match status" value="1"/>
</dbReference>
<dbReference type="Proteomes" id="UP000555103">
    <property type="component" value="Unassembled WGS sequence"/>
</dbReference>
<evidence type="ECO:0000256" key="1">
    <source>
        <dbReference type="ARBA" id="ARBA00022801"/>
    </source>
</evidence>
<feature type="active site" description="Proton donor" evidence="3">
    <location>
        <position position="193"/>
    </location>
</feature>
<feature type="binding site" evidence="4">
    <location>
        <position position="193"/>
    </location>
    <ligand>
        <name>substrate</name>
    </ligand>
</feature>
<feature type="active site" description="Nucleophile" evidence="3">
    <location>
        <position position="133"/>
    </location>
</feature>